<sequence length="76" mass="8347">MFRQTAFLAPCPPALAERDRKTDKAPHLPQSHWAQPGPRILRTRPAELEGKNGGSLSKHVCSDEGELKGERISGNC</sequence>
<comment type="caution">
    <text evidence="2">The sequence shown here is derived from an EMBL/GenBank/DDBJ whole genome shotgun (WGS) entry which is preliminary data.</text>
</comment>
<evidence type="ECO:0000313" key="3">
    <source>
        <dbReference type="Proteomes" id="UP000237718"/>
    </source>
</evidence>
<proteinExistence type="predicted"/>
<feature type="compositionally biased region" description="Basic and acidic residues" evidence="1">
    <location>
        <begin position="60"/>
        <end position="76"/>
    </location>
</feature>
<evidence type="ECO:0000256" key="1">
    <source>
        <dbReference type="SAM" id="MobiDB-lite"/>
    </source>
</evidence>
<reference evidence="2 3" key="1">
    <citation type="submission" date="2018-03" db="EMBL/GenBank/DDBJ databases">
        <title>Genomic Encyclopedia of Archaeal and Bacterial Type Strains, Phase II (KMG-II): from individual species to whole genera.</title>
        <authorList>
            <person name="Goeker M."/>
        </authorList>
    </citation>
    <scope>NUCLEOTIDE SEQUENCE [LARGE SCALE GENOMIC DNA]</scope>
    <source>
        <strain evidence="2 3">DSM 25328</strain>
    </source>
</reference>
<name>A0A2T1A9H9_TRISK</name>
<dbReference type="AlphaFoldDB" id="A0A2T1A9H9"/>
<accession>A0A2T1A9H9</accession>
<dbReference type="Proteomes" id="UP000237718">
    <property type="component" value="Unassembled WGS sequence"/>
</dbReference>
<organism evidence="2 3">
    <name type="scientific">Tritonibacter scottomollicae</name>
    <name type="common">Epibacterium scottomollicae</name>
    <dbReference type="NCBI Taxonomy" id="483013"/>
    <lineage>
        <taxon>Bacteria</taxon>
        <taxon>Pseudomonadati</taxon>
        <taxon>Pseudomonadota</taxon>
        <taxon>Alphaproteobacteria</taxon>
        <taxon>Rhodobacterales</taxon>
        <taxon>Paracoccaceae</taxon>
        <taxon>Tritonibacter</taxon>
    </lineage>
</organism>
<protein>
    <submittedName>
        <fullName evidence="2">Uncharacterized protein</fullName>
    </submittedName>
</protein>
<gene>
    <name evidence="2" type="ORF">CLV89_1169</name>
</gene>
<feature type="compositionally biased region" description="Basic and acidic residues" evidence="1">
    <location>
        <begin position="16"/>
        <end position="26"/>
    </location>
</feature>
<feature type="region of interest" description="Disordered" evidence="1">
    <location>
        <begin position="1"/>
        <end position="76"/>
    </location>
</feature>
<dbReference type="EMBL" id="PVUF01000016">
    <property type="protein sequence ID" value="PRZ45265.1"/>
    <property type="molecule type" value="Genomic_DNA"/>
</dbReference>
<evidence type="ECO:0000313" key="2">
    <source>
        <dbReference type="EMBL" id="PRZ45265.1"/>
    </source>
</evidence>